<sequence length="201" mass="21946">IPARFVVNRYIRPQYSCPCCQKVFSGEMPAHILPKSAVEPSVIAQVVINKYCDHAPLYRQNNIFARADVGLPESTLADMVGVAGAALSPLAELLHTKLLTCGVVHADETGMRILDTKKGGKSRSGYLWAYVSGERSGARVVCFDCQIGRGHEHPENWLQGWSGTLVVDGYQAYRTLAGKVPGITLAGCWAHARRGFADLYK</sequence>
<feature type="non-terminal residue" evidence="2">
    <location>
        <position position="1"/>
    </location>
</feature>
<organism evidence="2 3">
    <name type="scientific">Methanosarcina mazei</name>
    <name type="common">Methanosarcina frisia</name>
    <dbReference type="NCBI Taxonomy" id="2209"/>
    <lineage>
        <taxon>Archaea</taxon>
        <taxon>Methanobacteriati</taxon>
        <taxon>Methanobacteriota</taxon>
        <taxon>Stenosarchaea group</taxon>
        <taxon>Methanomicrobia</taxon>
        <taxon>Methanosarcinales</taxon>
        <taxon>Methanosarcinaceae</taxon>
        <taxon>Methanosarcina</taxon>
    </lineage>
</organism>
<dbReference type="Proteomes" id="UP000034399">
    <property type="component" value="Unassembled WGS sequence"/>
</dbReference>
<dbReference type="InterPro" id="IPR052344">
    <property type="entry name" value="Transposase-related"/>
</dbReference>
<protein>
    <recommendedName>
        <fullName evidence="1">Transposase IS66 central domain-containing protein</fullName>
    </recommendedName>
</protein>
<accession>A0A0F8GR90</accession>
<dbReference type="NCBIfam" id="NF033517">
    <property type="entry name" value="transpos_IS66"/>
    <property type="match status" value="1"/>
</dbReference>
<evidence type="ECO:0000313" key="2">
    <source>
        <dbReference type="EMBL" id="KKG34890.1"/>
    </source>
</evidence>
<evidence type="ECO:0000259" key="1">
    <source>
        <dbReference type="Pfam" id="PF03050"/>
    </source>
</evidence>
<dbReference type="RefSeq" id="WP_048044108.1">
    <property type="nucleotide sequence ID" value="NZ_JJPA01000080.1"/>
</dbReference>
<dbReference type="Pfam" id="PF03050">
    <property type="entry name" value="DDE_Tnp_IS66"/>
    <property type="match status" value="1"/>
</dbReference>
<gene>
    <name evidence="2" type="ORF">DU52_08285</name>
</gene>
<dbReference type="AlphaFoldDB" id="A0A0F8GR90"/>
<feature type="domain" description="Transposase IS66 central" evidence="1">
    <location>
        <begin position="36"/>
        <end position="200"/>
    </location>
</feature>
<dbReference type="PANTHER" id="PTHR33678:SF1">
    <property type="entry name" value="BLL1576 PROTEIN"/>
    <property type="match status" value="1"/>
</dbReference>
<dbReference type="EMBL" id="JJPA01000080">
    <property type="protein sequence ID" value="KKG34890.1"/>
    <property type="molecule type" value="Genomic_DNA"/>
</dbReference>
<feature type="non-terminal residue" evidence="2">
    <location>
        <position position="201"/>
    </location>
</feature>
<evidence type="ECO:0000313" key="3">
    <source>
        <dbReference type="Proteomes" id="UP000034399"/>
    </source>
</evidence>
<dbReference type="PANTHER" id="PTHR33678">
    <property type="entry name" value="BLL1576 PROTEIN"/>
    <property type="match status" value="1"/>
</dbReference>
<name>A0A0F8GR90_METMZ</name>
<reference evidence="2 3" key="1">
    <citation type="journal article" date="2015" name="ISME J.">
        <title>Genomic and phenotypic differentiation among Methanosarcina mazei populations from Columbia River sediment.</title>
        <authorList>
            <person name="Youngblut N.D."/>
            <person name="Wirth J.S."/>
            <person name="Henriksen J.R."/>
            <person name="Smith M."/>
            <person name="Simon H."/>
            <person name="Metcalf W.W."/>
            <person name="Whitaker R.J."/>
        </authorList>
    </citation>
    <scope>NUCLEOTIDE SEQUENCE [LARGE SCALE GENOMIC DNA]</scope>
    <source>
        <strain evidence="2 3">3.F.A.1A.1</strain>
    </source>
</reference>
<dbReference type="InterPro" id="IPR004291">
    <property type="entry name" value="Transposase_IS66_central"/>
</dbReference>
<comment type="caution">
    <text evidence="2">The sequence shown here is derived from an EMBL/GenBank/DDBJ whole genome shotgun (WGS) entry which is preliminary data.</text>
</comment>
<proteinExistence type="predicted"/>